<reference evidence="2" key="1">
    <citation type="submission" date="2016-10" db="EMBL/GenBank/DDBJ databases">
        <authorList>
            <person name="Varghese N."/>
            <person name="Submissions S."/>
        </authorList>
    </citation>
    <scope>NUCLEOTIDE SEQUENCE [LARGE SCALE GENOMIC DNA]</scope>
    <source>
        <strain evidence="2">CGMCC 1.9127</strain>
    </source>
</reference>
<dbReference type="Proteomes" id="UP000199297">
    <property type="component" value="Unassembled WGS sequence"/>
</dbReference>
<accession>A0A1H7NDI7</accession>
<evidence type="ECO:0000313" key="2">
    <source>
        <dbReference type="Proteomes" id="UP000199297"/>
    </source>
</evidence>
<evidence type="ECO:0000313" key="1">
    <source>
        <dbReference type="EMBL" id="SEL21018.1"/>
    </source>
</evidence>
<gene>
    <name evidence="1" type="ORF">SAMN05216262_10795</name>
</gene>
<dbReference type="RefSeq" id="WP_233143937.1">
    <property type="nucleotide sequence ID" value="NZ_FOBI01000007.1"/>
</dbReference>
<sequence length="49" mass="5273">MASTLQNRVQVKSLTAALMLLMGLPAINHAMAYTQGQLSFAQAIKLAQK</sequence>
<proteinExistence type="predicted"/>
<keyword evidence="2" id="KW-1185">Reference proteome</keyword>
<dbReference type="AlphaFoldDB" id="A0A1H7NDI7"/>
<protein>
    <submittedName>
        <fullName evidence="1">Uncharacterized protein</fullName>
    </submittedName>
</protein>
<name>A0A1H7NDI7_9GAMM</name>
<organism evidence="1 2">
    <name type="scientific">Colwellia chukchiensis</name>
    <dbReference type="NCBI Taxonomy" id="641665"/>
    <lineage>
        <taxon>Bacteria</taxon>
        <taxon>Pseudomonadati</taxon>
        <taxon>Pseudomonadota</taxon>
        <taxon>Gammaproteobacteria</taxon>
        <taxon>Alteromonadales</taxon>
        <taxon>Colwelliaceae</taxon>
        <taxon>Colwellia</taxon>
    </lineage>
</organism>
<dbReference type="EMBL" id="FOBI01000007">
    <property type="protein sequence ID" value="SEL21018.1"/>
    <property type="molecule type" value="Genomic_DNA"/>
</dbReference>